<dbReference type="Pfam" id="PF01370">
    <property type="entry name" value="Epimerase"/>
    <property type="match status" value="1"/>
</dbReference>
<organism evidence="2 3">
    <name type="scientific">Stygiobacter electus</name>
    <dbReference type="NCBI Taxonomy" id="3032292"/>
    <lineage>
        <taxon>Bacteria</taxon>
        <taxon>Pseudomonadati</taxon>
        <taxon>Ignavibacteriota</taxon>
        <taxon>Ignavibacteria</taxon>
        <taxon>Ignavibacteriales</taxon>
        <taxon>Melioribacteraceae</taxon>
        <taxon>Stygiobacter</taxon>
    </lineage>
</organism>
<dbReference type="Gene3D" id="3.40.50.720">
    <property type="entry name" value="NAD(P)-binding Rossmann-like Domain"/>
    <property type="match status" value="1"/>
</dbReference>
<accession>A0AAE3NZF8</accession>
<dbReference type="PANTHER" id="PTHR43245">
    <property type="entry name" value="BIFUNCTIONAL POLYMYXIN RESISTANCE PROTEIN ARNA"/>
    <property type="match status" value="1"/>
</dbReference>
<reference evidence="2" key="1">
    <citation type="submission" date="2023-03" db="EMBL/GenBank/DDBJ databases">
        <title>Stygiobacter electus gen. nov., sp. nov., facultatively anaerobic thermotolerant bacterium of the class Ignavibacteria from a well of Yessentuki mineral water deposit.</title>
        <authorList>
            <person name="Podosokorskaya O.A."/>
            <person name="Elcheninov A.G."/>
            <person name="Petrova N.F."/>
            <person name="Zavarzina D.G."/>
            <person name="Kublanov I.V."/>
            <person name="Merkel A.Y."/>
        </authorList>
    </citation>
    <scope>NUCLEOTIDE SEQUENCE</scope>
    <source>
        <strain evidence="2">09-Me</strain>
    </source>
</reference>
<evidence type="ECO:0000313" key="2">
    <source>
        <dbReference type="EMBL" id="MDF1611549.1"/>
    </source>
</evidence>
<dbReference type="Proteomes" id="UP001221302">
    <property type="component" value="Unassembled WGS sequence"/>
</dbReference>
<dbReference type="InterPro" id="IPR050177">
    <property type="entry name" value="Lipid_A_modif_metabolic_enz"/>
</dbReference>
<dbReference type="InterPro" id="IPR036291">
    <property type="entry name" value="NAD(P)-bd_dom_sf"/>
</dbReference>
<dbReference type="InterPro" id="IPR001509">
    <property type="entry name" value="Epimerase_deHydtase"/>
</dbReference>
<comment type="caution">
    <text evidence="2">The sequence shown here is derived from an EMBL/GenBank/DDBJ whole genome shotgun (WGS) entry which is preliminary data.</text>
</comment>
<feature type="domain" description="NAD-dependent epimerase/dehydratase" evidence="1">
    <location>
        <begin position="8"/>
        <end position="218"/>
    </location>
</feature>
<evidence type="ECO:0000313" key="3">
    <source>
        <dbReference type="Proteomes" id="UP001221302"/>
    </source>
</evidence>
<keyword evidence="3" id="KW-1185">Reference proteome</keyword>
<evidence type="ECO:0000259" key="1">
    <source>
        <dbReference type="Pfam" id="PF01370"/>
    </source>
</evidence>
<sequence>MEKKIISVVTGASGFVGSHLVDKLLEEGHKVKCVLRSTSSTRWLDGKNVEIINCGLFDREQLKIVLKDADYLFHIAGVVKAKTEEEYFKGNVETTKVLLEILEEVNPNLKRFVVASSQTACGPSLNGIPCNEETKEHPITTYGRSKFAQENLVKSYRGKIAYTIVRPTAVFGERDTEIYLVFKTYKAGLLTLIGFDEKKLNLIHVKDLVDGIYLSAISEKAKDQIYFLASEEIYTWPIVGNAIAKAFGKKALTVRLPHLLVYSVAAIAEFFSSFSSKAATFNLEKARDFVQKNWTCDVSKAKNDFGFRQNISLEEGIKRTIDWYREMKWL</sequence>
<name>A0AAE3NZF8_9BACT</name>
<dbReference type="SUPFAM" id="SSF51735">
    <property type="entry name" value="NAD(P)-binding Rossmann-fold domains"/>
    <property type="match status" value="1"/>
</dbReference>
<dbReference type="AlphaFoldDB" id="A0AAE3NZF8"/>
<protein>
    <submittedName>
        <fullName evidence="2">NAD(P)-dependent oxidoreductase</fullName>
    </submittedName>
</protein>
<gene>
    <name evidence="2" type="ORF">P0M35_05270</name>
</gene>
<proteinExistence type="predicted"/>
<dbReference type="RefSeq" id="WP_321535315.1">
    <property type="nucleotide sequence ID" value="NZ_JARGDL010000004.1"/>
</dbReference>
<dbReference type="EMBL" id="JARGDL010000004">
    <property type="protein sequence ID" value="MDF1611549.1"/>
    <property type="molecule type" value="Genomic_DNA"/>
</dbReference>